<keyword evidence="1" id="KW-0479">Metal-binding</keyword>
<dbReference type="Proteomes" id="UP000077852">
    <property type="component" value="Unassembled WGS sequence"/>
</dbReference>
<evidence type="ECO:0000313" key="3">
    <source>
        <dbReference type="EMBL" id="OAK64484.1"/>
    </source>
</evidence>
<dbReference type="AlphaFoldDB" id="A0AA91DP23"/>
<dbReference type="InterPro" id="IPR029068">
    <property type="entry name" value="Glyas_Bleomycin-R_OHBP_Dase"/>
</dbReference>
<reference evidence="3 4" key="1">
    <citation type="submission" date="2016-03" db="EMBL/GenBank/DDBJ databases">
        <title>Genome sequence of Variovorax paradoxus KB5.</title>
        <authorList>
            <person name="Jeong H."/>
            <person name="Hong C.E."/>
            <person name="Jo S.H."/>
            <person name="Park J.M."/>
        </authorList>
    </citation>
    <scope>NUCLEOTIDE SEQUENCE [LARGE SCALE GENOMIC DNA]</scope>
    <source>
        <strain evidence="3 4">KB5</strain>
    </source>
</reference>
<feature type="domain" description="VOC" evidence="2">
    <location>
        <begin position="4"/>
        <end position="143"/>
    </location>
</feature>
<dbReference type="PANTHER" id="PTHR43048">
    <property type="entry name" value="METHYLMALONYL-COA EPIMERASE"/>
    <property type="match status" value="1"/>
</dbReference>
<dbReference type="GO" id="GO:0004493">
    <property type="term" value="F:methylmalonyl-CoA epimerase activity"/>
    <property type="evidence" value="ECO:0007669"/>
    <property type="project" value="TreeGrafter"/>
</dbReference>
<dbReference type="InterPro" id="IPR051785">
    <property type="entry name" value="MMCE/EMCE_epimerase"/>
</dbReference>
<evidence type="ECO:0000313" key="4">
    <source>
        <dbReference type="Proteomes" id="UP000077852"/>
    </source>
</evidence>
<dbReference type="EMBL" id="LVHG01000037">
    <property type="protein sequence ID" value="OAK64484.1"/>
    <property type="molecule type" value="Genomic_DNA"/>
</dbReference>
<dbReference type="InterPro" id="IPR004360">
    <property type="entry name" value="Glyas_Fos-R_dOase_dom"/>
</dbReference>
<dbReference type="RefSeq" id="WP_081267605.1">
    <property type="nucleotide sequence ID" value="NZ_LVHG01000037.1"/>
</dbReference>
<protein>
    <submittedName>
        <fullName evidence="3">Glyoxalase</fullName>
    </submittedName>
</protein>
<dbReference type="SUPFAM" id="SSF54593">
    <property type="entry name" value="Glyoxalase/Bleomycin resistance protein/Dihydroxybiphenyl dioxygenase"/>
    <property type="match status" value="1"/>
</dbReference>
<dbReference type="Gene3D" id="3.10.180.10">
    <property type="entry name" value="2,3-Dihydroxybiphenyl 1,2-Dioxygenase, domain 1"/>
    <property type="match status" value="1"/>
</dbReference>
<dbReference type="PROSITE" id="PS51819">
    <property type="entry name" value="VOC"/>
    <property type="match status" value="1"/>
</dbReference>
<comment type="caution">
    <text evidence="3">The sequence shown here is derived from an EMBL/GenBank/DDBJ whole genome shotgun (WGS) entry which is preliminary data.</text>
</comment>
<dbReference type="Pfam" id="PF00903">
    <property type="entry name" value="Glyoxalase"/>
    <property type="match status" value="1"/>
</dbReference>
<evidence type="ECO:0000256" key="1">
    <source>
        <dbReference type="ARBA" id="ARBA00022723"/>
    </source>
</evidence>
<dbReference type="PANTHER" id="PTHR43048:SF3">
    <property type="entry name" value="METHYLMALONYL-COA EPIMERASE, MITOCHONDRIAL"/>
    <property type="match status" value="1"/>
</dbReference>
<gene>
    <name evidence="3" type="ORF">A3K87_13875</name>
</gene>
<accession>A0AA91DP23</accession>
<dbReference type="GO" id="GO:0046491">
    <property type="term" value="P:L-methylmalonyl-CoA metabolic process"/>
    <property type="evidence" value="ECO:0007669"/>
    <property type="project" value="TreeGrafter"/>
</dbReference>
<dbReference type="InterPro" id="IPR037523">
    <property type="entry name" value="VOC_core"/>
</dbReference>
<sequence length="144" mass="16124">MLPALNHVGLTVLNIEDTITFYKHLTSVEVFEEAVHITGDGVGEVIRVKNPDYKSCMVRIGNRAFELIEHLGSKGRHLVANHNDICGIHLAFMVSDIEDVYRRVKALGFEPTTDKPFTAHDLGGYKAFFFRDLNGVQIEVGQIN</sequence>
<evidence type="ECO:0000259" key="2">
    <source>
        <dbReference type="PROSITE" id="PS51819"/>
    </source>
</evidence>
<proteinExistence type="predicted"/>
<organism evidence="3 4">
    <name type="scientific">Variovorax paradoxus</name>
    <dbReference type="NCBI Taxonomy" id="34073"/>
    <lineage>
        <taxon>Bacteria</taxon>
        <taxon>Pseudomonadati</taxon>
        <taxon>Pseudomonadota</taxon>
        <taxon>Betaproteobacteria</taxon>
        <taxon>Burkholderiales</taxon>
        <taxon>Comamonadaceae</taxon>
        <taxon>Variovorax</taxon>
    </lineage>
</organism>
<dbReference type="GO" id="GO:0046872">
    <property type="term" value="F:metal ion binding"/>
    <property type="evidence" value="ECO:0007669"/>
    <property type="project" value="UniProtKB-KW"/>
</dbReference>
<name>A0AA91DP23_VARPD</name>